<accession>A0A7V0Z4G1</accession>
<dbReference type="InterPro" id="IPR026444">
    <property type="entry name" value="Secre_tail"/>
</dbReference>
<evidence type="ECO:0000259" key="1">
    <source>
        <dbReference type="Pfam" id="PF04389"/>
    </source>
</evidence>
<feature type="domain" description="Peptidase M28" evidence="1">
    <location>
        <begin position="226"/>
        <end position="402"/>
    </location>
</feature>
<dbReference type="Pfam" id="PF13585">
    <property type="entry name" value="CHU_C"/>
    <property type="match status" value="1"/>
</dbReference>
<dbReference type="SUPFAM" id="SSF53187">
    <property type="entry name" value="Zn-dependent exopeptidases"/>
    <property type="match status" value="1"/>
</dbReference>
<dbReference type="AlphaFoldDB" id="A0A7V0Z4G1"/>
<dbReference type="InterPro" id="IPR007484">
    <property type="entry name" value="Peptidase_M28"/>
</dbReference>
<sequence length="533" mass="60480">MQKIFIFTVFCILLFIKPFYGTEYLMRVDNLNDKGFQIIELIENHSLVIANEIDIARLENKGIEYHILDENPRNKYYQIVYFLDEDLSNIAQCGDILDQYEDCLLLRTTEDRLIELNRLRVELRRLTFDPVRFIDKDPYPLKINSLAPDTIIQKIVSAVSQDSVRASIFRLQRMYTRYTTTDSNKIVAVNWIKNKLLSYGCDSVYFQYFNNNYGPNVVGIKKGYLYPSIKKYCLIGGHMDDVPSSGYAPGADDNASGTTAMLEAARVMKDYLFEHTVYYVAFNAEELGLYGSDSFATSAWRNNDTILGVLNFDMIGYVTPSNPNRDTMNAHYTTAVPGCSVFVCSFFKAVADTYTQLKIRLVRNTGTSGSSDHASFWKRGYKAMLGIERQLTPAYHTTGDTIGPHLYTNCGVNHLPFATKVIQTGVAALAKLTVPVHTVGIEEKQGLIKNNFRVLPSVGNSFKIQYPPANEKGYRISIYNALGQVVHNFNSSDNGTFYWNGIDKNRNPLPAGVYFVGFRFDDKSVVRRVILIR</sequence>
<protein>
    <submittedName>
        <fullName evidence="2">M20/M25/M40 family metallo-hydrolase</fullName>
    </submittedName>
</protein>
<evidence type="ECO:0000313" key="2">
    <source>
        <dbReference type="EMBL" id="HDY58417.1"/>
    </source>
</evidence>
<reference evidence="2" key="1">
    <citation type="journal article" date="2020" name="mSystems">
        <title>Genome- and Community-Level Interaction Insights into Carbon Utilization and Element Cycling Functions of Hydrothermarchaeota in Hydrothermal Sediment.</title>
        <authorList>
            <person name="Zhou Z."/>
            <person name="Liu Y."/>
            <person name="Xu W."/>
            <person name="Pan J."/>
            <person name="Luo Z.H."/>
            <person name="Li M."/>
        </authorList>
    </citation>
    <scope>NUCLEOTIDE SEQUENCE [LARGE SCALE GENOMIC DNA]</scope>
    <source>
        <strain evidence="2">SpSt-258</strain>
    </source>
</reference>
<dbReference type="Gene3D" id="2.60.40.4070">
    <property type="match status" value="1"/>
</dbReference>
<proteinExistence type="predicted"/>
<dbReference type="EMBL" id="DSKY01000008">
    <property type="protein sequence ID" value="HDY58417.1"/>
    <property type="molecule type" value="Genomic_DNA"/>
</dbReference>
<dbReference type="Pfam" id="PF04389">
    <property type="entry name" value="Peptidase_M28"/>
    <property type="match status" value="1"/>
</dbReference>
<comment type="caution">
    <text evidence="2">The sequence shown here is derived from an EMBL/GenBank/DDBJ whole genome shotgun (WGS) entry which is preliminary data.</text>
</comment>
<keyword evidence="2" id="KW-0378">Hydrolase</keyword>
<dbReference type="Gene3D" id="3.40.630.10">
    <property type="entry name" value="Zn peptidases"/>
    <property type="match status" value="1"/>
</dbReference>
<dbReference type="GO" id="GO:0008235">
    <property type="term" value="F:metalloexopeptidase activity"/>
    <property type="evidence" value="ECO:0007669"/>
    <property type="project" value="InterPro"/>
</dbReference>
<dbReference type="NCBIfam" id="TIGR04183">
    <property type="entry name" value="Por_Secre_tail"/>
    <property type="match status" value="1"/>
</dbReference>
<name>A0A7V0Z4G1_UNCW3</name>
<dbReference type="InterPro" id="IPR045175">
    <property type="entry name" value="M28_fam"/>
</dbReference>
<dbReference type="PANTHER" id="PTHR12147">
    <property type="entry name" value="METALLOPEPTIDASE M28 FAMILY MEMBER"/>
    <property type="match status" value="1"/>
</dbReference>
<organism evidence="2">
    <name type="scientific">candidate division WOR-3 bacterium</name>
    <dbReference type="NCBI Taxonomy" id="2052148"/>
    <lineage>
        <taxon>Bacteria</taxon>
        <taxon>Bacteria division WOR-3</taxon>
    </lineage>
</organism>
<dbReference type="PANTHER" id="PTHR12147:SF26">
    <property type="entry name" value="PEPTIDASE M28 DOMAIN-CONTAINING PROTEIN"/>
    <property type="match status" value="1"/>
</dbReference>
<dbReference type="GO" id="GO:0006508">
    <property type="term" value="P:proteolysis"/>
    <property type="evidence" value="ECO:0007669"/>
    <property type="project" value="InterPro"/>
</dbReference>
<gene>
    <name evidence="2" type="ORF">ENP86_02545</name>
</gene>